<reference evidence="1 2" key="1">
    <citation type="journal article" date="2019" name="Sci. Rep.">
        <title>A high-quality genome of Eragrostis curvula grass provides insights into Poaceae evolution and supports new strategies to enhance forage quality.</title>
        <authorList>
            <person name="Carballo J."/>
            <person name="Santos B.A.C.M."/>
            <person name="Zappacosta D."/>
            <person name="Garbus I."/>
            <person name="Selva J.P."/>
            <person name="Gallo C.A."/>
            <person name="Diaz A."/>
            <person name="Albertini E."/>
            <person name="Caccamo M."/>
            <person name="Echenique V."/>
        </authorList>
    </citation>
    <scope>NUCLEOTIDE SEQUENCE [LARGE SCALE GENOMIC DNA]</scope>
    <source>
        <strain evidence="2">cv. Victoria</strain>
        <tissue evidence="1">Leaf</tissue>
    </source>
</reference>
<sequence>MEADLAEQGKDAVDNTYDIFFILETKLHFGCGVSSGAGFPWARCASSPSTAARARLTGSSPPPRCGCARLADSSPP</sequence>
<comment type="caution">
    <text evidence="1">The sequence shown here is derived from an EMBL/GenBank/DDBJ whole genome shotgun (WGS) entry which is preliminary data.</text>
</comment>
<feature type="non-terminal residue" evidence="1">
    <location>
        <position position="1"/>
    </location>
</feature>
<dbReference type="Proteomes" id="UP000324897">
    <property type="component" value="Chromosome 4"/>
</dbReference>
<evidence type="ECO:0000313" key="2">
    <source>
        <dbReference type="Proteomes" id="UP000324897"/>
    </source>
</evidence>
<gene>
    <name evidence="1" type="ORF">EJB05_14647</name>
</gene>
<protein>
    <submittedName>
        <fullName evidence="1">Uncharacterized protein</fullName>
    </submittedName>
</protein>
<accession>A0A5J9VY22</accession>
<dbReference type="InterPro" id="IPR018130">
    <property type="entry name" value="Ribosomal_uS2_CS"/>
</dbReference>
<proteinExistence type="predicted"/>
<dbReference type="AlphaFoldDB" id="A0A5J9VY22"/>
<keyword evidence="2" id="KW-1185">Reference proteome</keyword>
<dbReference type="GO" id="GO:0005840">
    <property type="term" value="C:ribosome"/>
    <property type="evidence" value="ECO:0007669"/>
    <property type="project" value="InterPro"/>
</dbReference>
<organism evidence="1 2">
    <name type="scientific">Eragrostis curvula</name>
    <name type="common">weeping love grass</name>
    <dbReference type="NCBI Taxonomy" id="38414"/>
    <lineage>
        <taxon>Eukaryota</taxon>
        <taxon>Viridiplantae</taxon>
        <taxon>Streptophyta</taxon>
        <taxon>Embryophyta</taxon>
        <taxon>Tracheophyta</taxon>
        <taxon>Spermatophyta</taxon>
        <taxon>Magnoliopsida</taxon>
        <taxon>Liliopsida</taxon>
        <taxon>Poales</taxon>
        <taxon>Poaceae</taxon>
        <taxon>PACMAD clade</taxon>
        <taxon>Chloridoideae</taxon>
        <taxon>Eragrostideae</taxon>
        <taxon>Eragrostidinae</taxon>
        <taxon>Eragrostis</taxon>
    </lineage>
</organism>
<evidence type="ECO:0000313" key="1">
    <source>
        <dbReference type="EMBL" id="TVU41149.1"/>
    </source>
</evidence>
<dbReference type="EMBL" id="RWGY01000007">
    <property type="protein sequence ID" value="TVU41149.1"/>
    <property type="molecule type" value="Genomic_DNA"/>
</dbReference>
<dbReference type="PROSITE" id="PS00962">
    <property type="entry name" value="RIBOSOMAL_S2_1"/>
    <property type="match status" value="1"/>
</dbReference>
<dbReference type="GO" id="GO:0003735">
    <property type="term" value="F:structural constituent of ribosome"/>
    <property type="evidence" value="ECO:0007669"/>
    <property type="project" value="InterPro"/>
</dbReference>
<name>A0A5J9VY22_9POAL</name>
<dbReference type="GO" id="GO:0006412">
    <property type="term" value="P:translation"/>
    <property type="evidence" value="ECO:0007669"/>
    <property type="project" value="InterPro"/>
</dbReference>
<dbReference type="Gramene" id="TVU41149">
    <property type="protein sequence ID" value="TVU41149"/>
    <property type="gene ID" value="EJB05_14647"/>
</dbReference>